<sequence>MPPSRSIADFFNRPSFPIANPESPTDNDRPRRSIDSPTTSPLTEPPSSSLPNHASPPSFNLPTSREDKPRMKEEGERPPQPSFQSADSTVADIPTRRMINGKEVVISSDGEDTDSIASLESPEELFAQLGSGPKDAAGKKSGEIRETRLSINDVQPSRLNAKSFSAPKYKNTLDALVIDAVDDNETEASIAKIRATIKLEEESTAATGSDGQDKQLHESMLTSALGDKDDELGLQRLLEAVRRTEAFDHEKAWSIFSNKEAPPPAPEFPRDSVAPGTYMAVLREPGSRERAFHSGIVDFALSKQLLPDELVKWIFHSVPAEPRDELRQVYCRMFKHATAERVRSLVRPSDIDLLFRRLGATPKALALREPVSPDPPESAPNTSLSNHKPLLSVLELLRGAADLFADDTRERILMILFRLTIDISLMKDTIVCSEVERAITTVLKAIPEDGTDDTINRICTFLYDTIKDPAFQSRLLKHTLPASSWISLLRCRLAVAYLTHDEAPLTEPPETVLDLKRMTQVLRNRRFDVKLHKGKGTAEYDYGELGSIIILLNIAIDPGWAVLGFPSKEAENAFNAEIDALADRLKKIFTSIEDSGVSHLKRTLAKEGLEALHYRVLYSVRSKPQPRKVGFQVELNENKSNKITKYTRRVPKEKPEASVMDEKKFS</sequence>
<dbReference type="STRING" id="1388766.A0A017SAF9"/>
<dbReference type="EMBL" id="KK088433">
    <property type="protein sequence ID" value="EYE93170.1"/>
    <property type="molecule type" value="Genomic_DNA"/>
</dbReference>
<dbReference type="Proteomes" id="UP000019804">
    <property type="component" value="Unassembled WGS sequence"/>
</dbReference>
<protein>
    <submittedName>
        <fullName evidence="2">Uncharacterized protein</fullName>
    </submittedName>
</protein>
<organism evidence="2 3">
    <name type="scientific">Aspergillus ruber (strain CBS 135680)</name>
    <dbReference type="NCBI Taxonomy" id="1388766"/>
    <lineage>
        <taxon>Eukaryota</taxon>
        <taxon>Fungi</taxon>
        <taxon>Dikarya</taxon>
        <taxon>Ascomycota</taxon>
        <taxon>Pezizomycotina</taxon>
        <taxon>Eurotiomycetes</taxon>
        <taxon>Eurotiomycetidae</taxon>
        <taxon>Eurotiales</taxon>
        <taxon>Aspergillaceae</taxon>
        <taxon>Aspergillus</taxon>
        <taxon>Aspergillus subgen. Aspergillus</taxon>
    </lineage>
</organism>
<gene>
    <name evidence="2" type="ORF">EURHEDRAFT_525002</name>
</gene>
<proteinExistence type="predicted"/>
<dbReference type="AlphaFoldDB" id="A0A017SAF9"/>
<feature type="region of interest" description="Disordered" evidence="1">
    <location>
        <begin position="1"/>
        <end position="99"/>
    </location>
</feature>
<feature type="compositionally biased region" description="Basic and acidic residues" evidence="1">
    <location>
        <begin position="650"/>
        <end position="666"/>
    </location>
</feature>
<dbReference type="HOGENOM" id="CLU_016938_0_0_1"/>
<dbReference type="RefSeq" id="XP_040636858.1">
    <property type="nucleotide sequence ID" value="XM_040786940.1"/>
</dbReference>
<evidence type="ECO:0000256" key="1">
    <source>
        <dbReference type="SAM" id="MobiDB-lite"/>
    </source>
</evidence>
<evidence type="ECO:0000313" key="3">
    <source>
        <dbReference type="Proteomes" id="UP000019804"/>
    </source>
</evidence>
<feature type="compositionally biased region" description="Basic and acidic residues" evidence="1">
    <location>
        <begin position="64"/>
        <end position="77"/>
    </location>
</feature>
<feature type="compositionally biased region" description="Low complexity" evidence="1">
    <location>
        <begin position="36"/>
        <end position="51"/>
    </location>
</feature>
<evidence type="ECO:0000313" key="2">
    <source>
        <dbReference type="EMBL" id="EYE93170.1"/>
    </source>
</evidence>
<dbReference type="GeneID" id="63702064"/>
<dbReference type="OrthoDB" id="5350396at2759"/>
<reference evidence="3" key="1">
    <citation type="journal article" date="2014" name="Nat. Commun.">
        <title>Genomic adaptations of the halophilic Dead Sea filamentous fungus Eurotium rubrum.</title>
        <authorList>
            <person name="Kis-Papo T."/>
            <person name="Weig A.R."/>
            <person name="Riley R."/>
            <person name="Persoh D."/>
            <person name="Salamov A."/>
            <person name="Sun H."/>
            <person name="Lipzen A."/>
            <person name="Wasser S.P."/>
            <person name="Rambold G."/>
            <person name="Grigoriev I.V."/>
            <person name="Nevo E."/>
        </authorList>
    </citation>
    <scope>NUCLEOTIDE SEQUENCE [LARGE SCALE GENOMIC DNA]</scope>
    <source>
        <strain evidence="3">CBS 135680</strain>
    </source>
</reference>
<feature type="region of interest" description="Disordered" evidence="1">
    <location>
        <begin position="647"/>
        <end position="666"/>
    </location>
</feature>
<accession>A0A017SAF9</accession>
<keyword evidence="3" id="KW-1185">Reference proteome</keyword>
<name>A0A017SAF9_ASPRC</name>